<evidence type="ECO:0000313" key="2">
    <source>
        <dbReference type="EMBL" id="KRX87788.1"/>
    </source>
</evidence>
<dbReference type="Proteomes" id="UP000054815">
    <property type="component" value="Unassembled WGS sequence"/>
</dbReference>
<gene>
    <name evidence="2" type="ORF">T4E_10289</name>
</gene>
<feature type="region of interest" description="Disordered" evidence="1">
    <location>
        <begin position="88"/>
        <end position="118"/>
    </location>
</feature>
<sequence>MDTTSHKDQTWGVLGRPVPSSEKLDWNTYRVEKIHTHEMSTGHAVCDGESGAADMFRANGIFPAENVWRCFIRSRVGYANDNANKRKRSTHTILGSPTTHFLKSRSRTRPQLPSTVGH</sequence>
<evidence type="ECO:0000313" key="3">
    <source>
        <dbReference type="Proteomes" id="UP000054815"/>
    </source>
</evidence>
<comment type="caution">
    <text evidence="2">The sequence shown here is derived from an EMBL/GenBank/DDBJ whole genome shotgun (WGS) entry which is preliminary data.</text>
</comment>
<organism evidence="2 3">
    <name type="scientific">Trichinella pseudospiralis</name>
    <name type="common">Parasitic roundworm</name>
    <dbReference type="NCBI Taxonomy" id="6337"/>
    <lineage>
        <taxon>Eukaryota</taxon>
        <taxon>Metazoa</taxon>
        <taxon>Ecdysozoa</taxon>
        <taxon>Nematoda</taxon>
        <taxon>Enoplea</taxon>
        <taxon>Dorylaimia</taxon>
        <taxon>Trichinellida</taxon>
        <taxon>Trichinellidae</taxon>
        <taxon>Trichinella</taxon>
    </lineage>
</organism>
<feature type="compositionally biased region" description="Polar residues" evidence="1">
    <location>
        <begin position="109"/>
        <end position="118"/>
    </location>
</feature>
<protein>
    <submittedName>
        <fullName evidence="2">Uncharacterized protein</fullName>
    </submittedName>
</protein>
<proteinExistence type="predicted"/>
<reference evidence="2 3" key="1">
    <citation type="submission" date="2015-01" db="EMBL/GenBank/DDBJ databases">
        <title>Evolution of Trichinella species and genotypes.</title>
        <authorList>
            <person name="Korhonen P.K."/>
            <person name="Edoardo P."/>
            <person name="Giuseppe L.R."/>
            <person name="Gasser R.B."/>
        </authorList>
    </citation>
    <scope>NUCLEOTIDE SEQUENCE [LARGE SCALE GENOMIC DNA]</scope>
    <source>
        <strain evidence="2">ISS141</strain>
    </source>
</reference>
<feature type="compositionally biased region" description="Polar residues" evidence="1">
    <location>
        <begin position="91"/>
        <end position="101"/>
    </location>
</feature>
<dbReference type="EMBL" id="JYDU01000266">
    <property type="protein sequence ID" value="KRX87788.1"/>
    <property type="molecule type" value="Genomic_DNA"/>
</dbReference>
<name>A0A0V0XII1_TRIPS</name>
<evidence type="ECO:0000256" key="1">
    <source>
        <dbReference type="SAM" id="MobiDB-lite"/>
    </source>
</evidence>
<accession>A0A0V0XII1</accession>
<dbReference type="AlphaFoldDB" id="A0A0V0XII1"/>